<dbReference type="PIRSF" id="PIRSF006809">
    <property type="entry name" value="GTP-binding_hflX_prd"/>
    <property type="match status" value="1"/>
</dbReference>
<protein>
    <recommendedName>
        <fullName evidence="6">GTPase HflX</fullName>
    </recommendedName>
    <alternativeName>
        <fullName evidence="6">GTP-binding protein HflX</fullName>
    </alternativeName>
</protein>
<feature type="binding site" evidence="8">
    <location>
        <position position="208"/>
    </location>
    <ligand>
        <name>Mg(2+)</name>
        <dbReference type="ChEBI" id="CHEBI:18420"/>
    </ligand>
</feature>
<keyword evidence="3 6" id="KW-0547">Nucleotide-binding</keyword>
<dbReference type="InterPro" id="IPR042108">
    <property type="entry name" value="GTPase_HflX_N_sf"/>
</dbReference>
<dbReference type="PROSITE" id="PS51705">
    <property type="entry name" value="G_HFLX"/>
    <property type="match status" value="1"/>
</dbReference>
<dbReference type="NCBIfam" id="TIGR03156">
    <property type="entry name" value="GTP_HflX"/>
    <property type="match status" value="1"/>
</dbReference>
<evidence type="ECO:0000256" key="4">
    <source>
        <dbReference type="ARBA" id="ARBA00022842"/>
    </source>
</evidence>
<dbReference type="Pfam" id="PF13167">
    <property type="entry name" value="GTP-bdg_N"/>
    <property type="match status" value="1"/>
</dbReference>
<feature type="binding site" evidence="7">
    <location>
        <begin position="334"/>
        <end position="336"/>
    </location>
    <ligand>
        <name>GTP</name>
        <dbReference type="ChEBI" id="CHEBI:37565"/>
    </ligand>
</feature>
<comment type="subunit">
    <text evidence="6">Monomer. Associates with the 50S ribosomal subunit.</text>
</comment>
<keyword evidence="9" id="KW-0175">Coiled coil</keyword>
<dbReference type="GO" id="GO:0046872">
    <property type="term" value="F:metal ion binding"/>
    <property type="evidence" value="ECO:0007669"/>
    <property type="project" value="UniProtKB-KW"/>
</dbReference>
<dbReference type="PANTHER" id="PTHR10229:SF0">
    <property type="entry name" value="GTP-BINDING PROTEIN 6-RELATED"/>
    <property type="match status" value="1"/>
</dbReference>
<feature type="binding site" evidence="8">
    <location>
        <position position="228"/>
    </location>
    <ligand>
        <name>Mg(2+)</name>
        <dbReference type="ChEBI" id="CHEBI:18420"/>
    </ligand>
</feature>
<organism evidence="11 12">
    <name type="scientific">Radiobacillus deserti</name>
    <dbReference type="NCBI Taxonomy" id="2594883"/>
    <lineage>
        <taxon>Bacteria</taxon>
        <taxon>Bacillati</taxon>
        <taxon>Bacillota</taxon>
        <taxon>Bacilli</taxon>
        <taxon>Bacillales</taxon>
        <taxon>Bacillaceae</taxon>
        <taxon>Radiobacillus</taxon>
    </lineage>
</organism>
<feature type="coiled-coil region" evidence="9">
    <location>
        <begin position="154"/>
        <end position="188"/>
    </location>
</feature>
<keyword evidence="4 8" id="KW-0460">Magnesium</keyword>
<keyword evidence="5 6" id="KW-0342">GTP-binding</keyword>
<dbReference type="EMBL" id="CP041666">
    <property type="protein sequence ID" value="QDP40270.1"/>
    <property type="molecule type" value="Genomic_DNA"/>
</dbReference>
<comment type="subcellular location">
    <subcellularLocation>
        <location evidence="6">Cytoplasm</location>
    </subcellularLocation>
    <text evidence="6">May associate with membranes.</text>
</comment>
<keyword evidence="12" id="KW-1185">Reference proteome</keyword>
<dbReference type="Proteomes" id="UP000315215">
    <property type="component" value="Chromosome"/>
</dbReference>
<comment type="function">
    <text evidence="6">GTPase that associates with the 50S ribosomal subunit and may have a role during protein synthesis or ribosome biogenesis.</text>
</comment>
<dbReference type="OrthoDB" id="9812272at2"/>
<dbReference type="InterPro" id="IPR030394">
    <property type="entry name" value="G_HFLX_dom"/>
</dbReference>
<dbReference type="AlphaFoldDB" id="A0A516KFV8"/>
<keyword evidence="2 8" id="KW-0479">Metal-binding</keyword>
<evidence type="ECO:0000256" key="9">
    <source>
        <dbReference type="SAM" id="Coils"/>
    </source>
</evidence>
<dbReference type="PANTHER" id="PTHR10229">
    <property type="entry name" value="GTP-BINDING PROTEIN HFLX"/>
    <property type="match status" value="1"/>
</dbReference>
<dbReference type="Gene3D" id="3.40.50.11060">
    <property type="entry name" value="GTPase HflX, N-terminal domain"/>
    <property type="match status" value="1"/>
</dbReference>
<dbReference type="FunFam" id="3.40.50.11060:FF:000001">
    <property type="entry name" value="GTPase HflX"/>
    <property type="match status" value="1"/>
</dbReference>
<dbReference type="Pfam" id="PF01926">
    <property type="entry name" value="MMR_HSR1"/>
    <property type="match status" value="1"/>
</dbReference>
<dbReference type="RefSeq" id="WP_143893683.1">
    <property type="nucleotide sequence ID" value="NZ_CP041666.1"/>
</dbReference>
<reference evidence="11 12" key="1">
    <citation type="submission" date="2019-07" db="EMBL/GenBank/DDBJ databases">
        <authorList>
            <person name="Li J."/>
        </authorList>
    </citation>
    <scope>NUCLEOTIDE SEQUENCE [LARGE SCALE GENOMIC DNA]</scope>
    <source>
        <strain evidence="11 12">TKL69</strain>
    </source>
</reference>
<proteinExistence type="inferred from homology"/>
<evidence type="ECO:0000259" key="10">
    <source>
        <dbReference type="PROSITE" id="PS51705"/>
    </source>
</evidence>
<keyword evidence="1 6" id="KW-0963">Cytoplasm</keyword>
<feature type="binding site" evidence="7">
    <location>
        <begin position="201"/>
        <end position="208"/>
    </location>
    <ligand>
        <name>GTP</name>
        <dbReference type="ChEBI" id="CHEBI:37565"/>
    </ligand>
</feature>
<dbReference type="KEGG" id="aqt:FN924_08845"/>
<dbReference type="GO" id="GO:0003924">
    <property type="term" value="F:GTPase activity"/>
    <property type="evidence" value="ECO:0007669"/>
    <property type="project" value="UniProtKB-UniRule"/>
</dbReference>
<evidence type="ECO:0000256" key="5">
    <source>
        <dbReference type="ARBA" id="ARBA00023134"/>
    </source>
</evidence>
<dbReference type="Gene3D" id="6.10.250.2860">
    <property type="match status" value="1"/>
</dbReference>
<evidence type="ECO:0000256" key="8">
    <source>
        <dbReference type="PIRSR" id="PIRSR006809-2"/>
    </source>
</evidence>
<dbReference type="InterPro" id="IPR016496">
    <property type="entry name" value="GTPase_HflX"/>
</dbReference>
<sequence>MQENVLLIAVHHPNQDDERFQSSLEELQSLTETARGNVLKIVTQKRDRIHPALYLGEGKVQEIAELVEELEIELVISNDELSPGQSKHLSDRFGVRVIDRSQLILDIFAQRANTKEGKLQVELAQYQYLLPRLYGQGLALSRLGGGIGTRGPGETKLESDRRHIQRRIDDLKRRLNTVVNQRSQYRKRRKENKAFQIAIVGYTNAGKSTIFNRLTKSQSLEEDQLFATLDPLTRQIALPSGFQSLLTDTVGFIQDLPTTLIAAFRSTLEEVTEADFILHMVDASHPDQEQHQKTVNRLLGELGADQLPMLTVYNKKDMLTDAFIPSVQPSITISAHDPIDLRRVLYKIEEVIIEQWEPYRVEVQSGDGKFLQRLERNTIVQNHAFKEETETYVYHGYADPSHPLSYKLKENE</sequence>
<name>A0A516KFV8_9BACI</name>
<evidence type="ECO:0000313" key="11">
    <source>
        <dbReference type="EMBL" id="QDP40270.1"/>
    </source>
</evidence>
<evidence type="ECO:0000256" key="3">
    <source>
        <dbReference type="ARBA" id="ARBA00022741"/>
    </source>
</evidence>
<dbReference type="InterPro" id="IPR027417">
    <property type="entry name" value="P-loop_NTPase"/>
</dbReference>
<evidence type="ECO:0000313" key="12">
    <source>
        <dbReference type="Proteomes" id="UP000315215"/>
    </source>
</evidence>
<evidence type="ECO:0000256" key="6">
    <source>
        <dbReference type="HAMAP-Rule" id="MF_00900"/>
    </source>
</evidence>
<dbReference type="InterPro" id="IPR006073">
    <property type="entry name" value="GTP-bd"/>
</dbReference>
<gene>
    <name evidence="6 11" type="primary">hflX</name>
    <name evidence="11" type="ORF">FN924_08845</name>
</gene>
<evidence type="ECO:0000256" key="1">
    <source>
        <dbReference type="ARBA" id="ARBA00022490"/>
    </source>
</evidence>
<dbReference type="CDD" id="cd01878">
    <property type="entry name" value="HflX"/>
    <property type="match status" value="1"/>
</dbReference>
<comment type="similarity">
    <text evidence="6">Belongs to the TRAFAC class OBG-HflX-like GTPase superfamily. HflX GTPase family.</text>
</comment>
<dbReference type="Pfam" id="PF16360">
    <property type="entry name" value="GTP-bdg_M"/>
    <property type="match status" value="1"/>
</dbReference>
<dbReference type="GO" id="GO:0043022">
    <property type="term" value="F:ribosome binding"/>
    <property type="evidence" value="ECO:0007669"/>
    <property type="project" value="TreeGrafter"/>
</dbReference>
<dbReference type="SUPFAM" id="SSF52540">
    <property type="entry name" value="P-loop containing nucleoside triphosphate hydrolases"/>
    <property type="match status" value="1"/>
</dbReference>
<feature type="domain" description="Hflx-type G" evidence="10">
    <location>
        <begin position="195"/>
        <end position="356"/>
    </location>
</feature>
<feature type="binding site" evidence="7">
    <location>
        <begin position="226"/>
        <end position="230"/>
    </location>
    <ligand>
        <name>GTP</name>
        <dbReference type="ChEBI" id="CHEBI:37565"/>
    </ligand>
</feature>
<comment type="cofactor">
    <cofactor evidence="8">
        <name>Mg(2+)</name>
        <dbReference type="ChEBI" id="CHEBI:18420"/>
    </cofactor>
</comment>
<dbReference type="InterPro" id="IPR032305">
    <property type="entry name" value="GTP-bd_M"/>
</dbReference>
<dbReference type="GO" id="GO:0005737">
    <property type="term" value="C:cytoplasm"/>
    <property type="evidence" value="ECO:0007669"/>
    <property type="project" value="UniProtKB-SubCell"/>
</dbReference>
<dbReference type="GO" id="GO:0005525">
    <property type="term" value="F:GTP binding"/>
    <property type="evidence" value="ECO:0007669"/>
    <property type="project" value="UniProtKB-UniRule"/>
</dbReference>
<dbReference type="Gene3D" id="3.40.50.300">
    <property type="entry name" value="P-loop containing nucleotide triphosphate hydrolases"/>
    <property type="match status" value="1"/>
</dbReference>
<dbReference type="HAMAP" id="MF_00900">
    <property type="entry name" value="GTPase_HflX"/>
    <property type="match status" value="1"/>
</dbReference>
<dbReference type="PRINTS" id="PR00326">
    <property type="entry name" value="GTP1OBG"/>
</dbReference>
<evidence type="ECO:0000256" key="2">
    <source>
        <dbReference type="ARBA" id="ARBA00022723"/>
    </source>
</evidence>
<feature type="binding site" evidence="7">
    <location>
        <begin position="248"/>
        <end position="251"/>
    </location>
    <ligand>
        <name>GTP</name>
        <dbReference type="ChEBI" id="CHEBI:37565"/>
    </ligand>
</feature>
<accession>A0A516KFV8</accession>
<evidence type="ECO:0000256" key="7">
    <source>
        <dbReference type="PIRSR" id="PIRSR006809-1"/>
    </source>
</evidence>
<feature type="binding site" evidence="7">
    <location>
        <begin position="314"/>
        <end position="317"/>
    </location>
    <ligand>
        <name>GTP</name>
        <dbReference type="ChEBI" id="CHEBI:37565"/>
    </ligand>
</feature>
<dbReference type="InterPro" id="IPR025121">
    <property type="entry name" value="GTPase_HflX_N"/>
</dbReference>